<sequence length="394" mass="44222">MPVPVAEETFQQFSTLHNKLQFIVESKGDVKRVVSALASTSQQLVALGLKLELLGFDEGRLHRPVVEAQNTLNELYYTLQSRQQRPSSIAHSYGHASWQNSKNVEQHWHMSRDGRILQQSSYDPEKLKPAKHRPKSTPSGPVPTPTILNDSMGTRPSRLNTQSAPATRHPFVYPFLRPEQTAQDDSKLPDLPRPTNSAAKPGQENIKANLTEHQRFTNRRGNVYVVPPPPVGAHPASNVLDPQPGPGIGVGDWKRDPMLRSWYHGVTSRKSVARTKAIRTANKDANWVLQRREVQMKAIRERQRAELIQADIARQQATQPKRSRQVMGAKPQTDDGVMVHDDVLEWQEFEPGDTPPHVGDKTKDMAIWVRPGLFVSKAVGVPHSKSNSKVAWNL</sequence>
<dbReference type="Proteomes" id="UP001190700">
    <property type="component" value="Unassembled WGS sequence"/>
</dbReference>
<feature type="region of interest" description="Disordered" evidence="1">
    <location>
        <begin position="114"/>
        <end position="166"/>
    </location>
</feature>
<name>A0AAE0G4P8_9CHLO</name>
<reference evidence="2 3" key="1">
    <citation type="journal article" date="2015" name="Genome Biol. Evol.">
        <title>Comparative Genomics of a Bacterivorous Green Alga Reveals Evolutionary Causalities and Consequences of Phago-Mixotrophic Mode of Nutrition.</title>
        <authorList>
            <person name="Burns J.A."/>
            <person name="Paasch A."/>
            <person name="Narechania A."/>
            <person name="Kim E."/>
        </authorList>
    </citation>
    <scope>NUCLEOTIDE SEQUENCE [LARGE SCALE GENOMIC DNA]</scope>
    <source>
        <strain evidence="2 3">PLY_AMNH</strain>
    </source>
</reference>
<evidence type="ECO:0000313" key="2">
    <source>
        <dbReference type="EMBL" id="KAK3271185.1"/>
    </source>
</evidence>
<evidence type="ECO:0000256" key="1">
    <source>
        <dbReference type="SAM" id="MobiDB-lite"/>
    </source>
</evidence>
<evidence type="ECO:0000313" key="3">
    <source>
        <dbReference type="Proteomes" id="UP001190700"/>
    </source>
</evidence>
<protein>
    <submittedName>
        <fullName evidence="2">Uncharacterized protein</fullName>
    </submittedName>
</protein>
<keyword evidence="3" id="KW-1185">Reference proteome</keyword>
<comment type="caution">
    <text evidence="2">The sequence shown here is derived from an EMBL/GenBank/DDBJ whole genome shotgun (WGS) entry which is preliminary data.</text>
</comment>
<dbReference type="AlphaFoldDB" id="A0AAE0G4P8"/>
<feature type="region of interest" description="Disordered" evidence="1">
    <location>
        <begin position="180"/>
        <end position="205"/>
    </location>
</feature>
<accession>A0AAE0G4P8</accession>
<proteinExistence type="predicted"/>
<feature type="compositionally biased region" description="Polar residues" evidence="1">
    <location>
        <begin position="146"/>
        <end position="165"/>
    </location>
</feature>
<dbReference type="EMBL" id="LGRX02009957">
    <property type="protein sequence ID" value="KAK3271185.1"/>
    <property type="molecule type" value="Genomic_DNA"/>
</dbReference>
<gene>
    <name evidence="2" type="ORF">CYMTET_20451</name>
</gene>
<organism evidence="2 3">
    <name type="scientific">Cymbomonas tetramitiformis</name>
    <dbReference type="NCBI Taxonomy" id="36881"/>
    <lineage>
        <taxon>Eukaryota</taxon>
        <taxon>Viridiplantae</taxon>
        <taxon>Chlorophyta</taxon>
        <taxon>Pyramimonadophyceae</taxon>
        <taxon>Pyramimonadales</taxon>
        <taxon>Pyramimonadaceae</taxon>
        <taxon>Cymbomonas</taxon>
    </lineage>
</organism>